<name>A0AAD6XPV1_9AGAR</name>
<dbReference type="PANTHER" id="PTHR39639:SF1">
    <property type="entry name" value="DUF262 DOMAIN-CONTAINING PROTEIN"/>
    <property type="match status" value="1"/>
</dbReference>
<evidence type="ECO:0000313" key="3">
    <source>
        <dbReference type="EMBL" id="KAJ7084564.1"/>
    </source>
</evidence>
<dbReference type="PANTHER" id="PTHR39639">
    <property type="entry name" value="CHROMOSOME 16, WHOLE GENOME SHOTGUN SEQUENCE"/>
    <property type="match status" value="1"/>
</dbReference>
<keyword evidence="4" id="KW-1185">Reference proteome</keyword>
<proteinExistence type="predicted"/>
<feature type="compositionally biased region" description="Gly residues" evidence="1">
    <location>
        <begin position="390"/>
        <end position="400"/>
    </location>
</feature>
<evidence type="ECO:0000256" key="1">
    <source>
        <dbReference type="SAM" id="MobiDB-lite"/>
    </source>
</evidence>
<feature type="region of interest" description="Disordered" evidence="1">
    <location>
        <begin position="381"/>
        <end position="469"/>
    </location>
</feature>
<evidence type="ECO:0000259" key="2">
    <source>
        <dbReference type="Pfam" id="PF03235"/>
    </source>
</evidence>
<dbReference type="Pfam" id="PF03235">
    <property type="entry name" value="GmrSD_N"/>
    <property type="match status" value="1"/>
</dbReference>
<dbReference type="Proteomes" id="UP001222325">
    <property type="component" value="Unassembled WGS sequence"/>
</dbReference>
<reference evidence="3" key="1">
    <citation type="submission" date="2023-03" db="EMBL/GenBank/DDBJ databases">
        <title>Massive genome expansion in bonnet fungi (Mycena s.s.) driven by repeated elements and novel gene families across ecological guilds.</title>
        <authorList>
            <consortium name="Lawrence Berkeley National Laboratory"/>
            <person name="Harder C.B."/>
            <person name="Miyauchi S."/>
            <person name="Viragh M."/>
            <person name="Kuo A."/>
            <person name="Thoen E."/>
            <person name="Andreopoulos B."/>
            <person name="Lu D."/>
            <person name="Skrede I."/>
            <person name="Drula E."/>
            <person name="Henrissat B."/>
            <person name="Morin E."/>
            <person name="Kohler A."/>
            <person name="Barry K."/>
            <person name="LaButti K."/>
            <person name="Morin E."/>
            <person name="Salamov A."/>
            <person name="Lipzen A."/>
            <person name="Mereny Z."/>
            <person name="Hegedus B."/>
            <person name="Baldrian P."/>
            <person name="Stursova M."/>
            <person name="Weitz H."/>
            <person name="Taylor A."/>
            <person name="Grigoriev I.V."/>
            <person name="Nagy L.G."/>
            <person name="Martin F."/>
            <person name="Kauserud H."/>
        </authorList>
    </citation>
    <scope>NUCLEOTIDE SEQUENCE</scope>
    <source>
        <strain evidence="3">CBHHK173m</strain>
    </source>
</reference>
<feature type="compositionally biased region" description="Acidic residues" evidence="1">
    <location>
        <begin position="11"/>
        <end position="20"/>
    </location>
</feature>
<feature type="region of interest" description="Disordered" evidence="1">
    <location>
        <begin position="1"/>
        <end position="42"/>
    </location>
</feature>
<dbReference type="EMBL" id="JARJCN010000037">
    <property type="protein sequence ID" value="KAJ7084564.1"/>
    <property type="molecule type" value="Genomic_DNA"/>
</dbReference>
<evidence type="ECO:0000313" key="4">
    <source>
        <dbReference type="Proteomes" id="UP001222325"/>
    </source>
</evidence>
<protein>
    <recommendedName>
        <fullName evidence="2">GmrSD restriction endonucleases N-terminal domain-containing protein</fullName>
    </recommendedName>
</protein>
<comment type="caution">
    <text evidence="3">The sequence shown here is derived from an EMBL/GenBank/DDBJ whole genome shotgun (WGS) entry which is preliminary data.</text>
</comment>
<sequence length="469" mass="51375">MSSDEQFSDLTDLDELSEEEYGSKPSKRKAAKGKGKGKVKTSSGGYRIRHALKAPRATTYSTEALYKQIHNGDIDLEPEYQREVVWPEAKQIGIIDSIFRNFYIPPVIFAVKAYDDGTEMRTCIDGKQRLTSIHRFVEGLIPRTLTGEKLWYRDNPDHRTRVAKRILPEKYRNMFDGKAVVCVEYQDLKDADEREIFQRVQLGVALTPAEKLKVLTTPRARFVRALQDSFLDSESAGLGGSALAWDRSRGSDFRCLAQTIQCIALSPKTTSIQATEKWLADPSPLAPTFAKSIQGTYRVFERLVEEYPGTFVKIAPVEFISVGILVHRHKDRLTLDGLKDAVAALRANARKTHDDIRNNGKVYKTMSSFIDTYHGPAVGRHESSAADTVGDGGGSVGGGSVASASGGAGTKRKAAAPASDQDSDDDYAPARRAAPRKRERASPVKPPPPPAPAPPTPPLSAPPSNSPPA</sequence>
<dbReference type="AlphaFoldDB" id="A0AAD6XPV1"/>
<dbReference type="InterPro" id="IPR004919">
    <property type="entry name" value="GmrSD_N"/>
</dbReference>
<gene>
    <name evidence="3" type="ORF">B0H15DRAFT_783734</name>
</gene>
<feature type="domain" description="GmrSD restriction endonucleases N-terminal" evidence="2">
    <location>
        <begin position="65"/>
        <end position="200"/>
    </location>
</feature>
<feature type="compositionally biased region" description="Pro residues" evidence="1">
    <location>
        <begin position="444"/>
        <end position="469"/>
    </location>
</feature>
<feature type="compositionally biased region" description="Basic residues" evidence="1">
    <location>
        <begin position="25"/>
        <end position="39"/>
    </location>
</feature>
<organism evidence="3 4">
    <name type="scientific">Mycena belliarum</name>
    <dbReference type="NCBI Taxonomy" id="1033014"/>
    <lineage>
        <taxon>Eukaryota</taxon>
        <taxon>Fungi</taxon>
        <taxon>Dikarya</taxon>
        <taxon>Basidiomycota</taxon>
        <taxon>Agaricomycotina</taxon>
        <taxon>Agaricomycetes</taxon>
        <taxon>Agaricomycetidae</taxon>
        <taxon>Agaricales</taxon>
        <taxon>Marasmiineae</taxon>
        <taxon>Mycenaceae</taxon>
        <taxon>Mycena</taxon>
    </lineage>
</organism>
<feature type="non-terminal residue" evidence="3">
    <location>
        <position position="1"/>
    </location>
</feature>
<accession>A0AAD6XPV1</accession>